<dbReference type="EMBL" id="JBELOE010000281">
    <property type="protein sequence ID" value="MER2494083.1"/>
    <property type="molecule type" value="Genomic_DNA"/>
</dbReference>
<dbReference type="InterPro" id="IPR036291">
    <property type="entry name" value="NAD(P)-bd_dom_sf"/>
</dbReference>
<evidence type="ECO:0000256" key="3">
    <source>
        <dbReference type="ARBA" id="ARBA00023027"/>
    </source>
</evidence>
<dbReference type="Pfam" id="PF02826">
    <property type="entry name" value="2-Hacid_dh_C"/>
    <property type="match status" value="1"/>
</dbReference>
<keyword evidence="8" id="KW-1185">Reference proteome</keyword>
<dbReference type="PROSITE" id="PS00671">
    <property type="entry name" value="D_2_HYDROXYACID_DH_3"/>
    <property type="match status" value="1"/>
</dbReference>
<sequence length="317" mass="34932">MNVIFADADTLGEVDYTLLKNQCDNLTLLSKNAFLADKNVYLQQADVIISNKVNLNAEDFIIAKKLKLICVAATGYNNIEIAACKSANIAVYNVQGYSTVSVAQHVFAMLLNWANQISRYHAASIDGRWENSPNFSLLDYPIFDLQDKKLGIIGFGATGQATAQLAQAFGMQVLIAERPNRQTIRAGRIAFDTVLQQADIISLHCPLTNDNQKMVNKDFLAQMQPSAILINAARGGLIDEEALALALKENRIQAALLDGLSIEPPPKGHVLLDKSLHNLILTPHTAWSSQQARQRLVNIIAHNIENFKLDKSTNRIV</sequence>
<dbReference type="InterPro" id="IPR050418">
    <property type="entry name" value="D-iso_2-hydroxyacid_DH_PdxB"/>
</dbReference>
<name>A0ABV1RMC1_9ALTE</name>
<dbReference type="Pfam" id="PF00389">
    <property type="entry name" value="2-Hacid_dh"/>
    <property type="match status" value="1"/>
</dbReference>
<evidence type="ECO:0000313" key="8">
    <source>
        <dbReference type="Proteomes" id="UP001467690"/>
    </source>
</evidence>
<dbReference type="CDD" id="cd12162">
    <property type="entry name" value="2-Hacid_dh_4"/>
    <property type="match status" value="1"/>
</dbReference>
<feature type="domain" description="D-isomer specific 2-hydroxyacid dehydrogenase NAD-binding" evidence="6">
    <location>
        <begin position="107"/>
        <end position="286"/>
    </location>
</feature>
<keyword evidence="2 4" id="KW-0560">Oxidoreductase</keyword>
<evidence type="ECO:0000256" key="2">
    <source>
        <dbReference type="ARBA" id="ARBA00023002"/>
    </source>
</evidence>
<evidence type="ECO:0000313" key="7">
    <source>
        <dbReference type="EMBL" id="MER2494083.1"/>
    </source>
</evidence>
<proteinExistence type="inferred from homology"/>
<feature type="domain" description="D-isomer specific 2-hydroxyacid dehydrogenase catalytic" evidence="5">
    <location>
        <begin position="33"/>
        <end position="315"/>
    </location>
</feature>
<evidence type="ECO:0000256" key="1">
    <source>
        <dbReference type="ARBA" id="ARBA00005854"/>
    </source>
</evidence>
<keyword evidence="3" id="KW-0520">NAD</keyword>
<dbReference type="InterPro" id="IPR029753">
    <property type="entry name" value="D-isomer_DH_CS"/>
</dbReference>
<dbReference type="InterPro" id="IPR006139">
    <property type="entry name" value="D-isomer_2_OHA_DH_cat_dom"/>
</dbReference>
<dbReference type="Gene3D" id="3.40.50.720">
    <property type="entry name" value="NAD(P)-binding Rossmann-like Domain"/>
    <property type="match status" value="2"/>
</dbReference>
<dbReference type="PROSITE" id="PS00670">
    <property type="entry name" value="D_2_HYDROXYACID_DH_2"/>
    <property type="match status" value="1"/>
</dbReference>
<evidence type="ECO:0000259" key="5">
    <source>
        <dbReference type="Pfam" id="PF00389"/>
    </source>
</evidence>
<protein>
    <submittedName>
        <fullName evidence="7">D-2-hydroxyacid dehydrogenase</fullName>
    </submittedName>
</protein>
<dbReference type="PANTHER" id="PTHR43761:SF1">
    <property type="entry name" value="D-ISOMER SPECIFIC 2-HYDROXYACID DEHYDROGENASE CATALYTIC DOMAIN-CONTAINING PROTEIN-RELATED"/>
    <property type="match status" value="1"/>
</dbReference>
<reference evidence="7 8" key="1">
    <citation type="submission" date="2024-06" db="EMBL/GenBank/DDBJ databases">
        <authorList>
            <person name="Chen R.Y."/>
        </authorList>
    </citation>
    <scope>NUCLEOTIDE SEQUENCE [LARGE SCALE GENOMIC DNA]</scope>
    <source>
        <strain evidence="7 8">D2</strain>
    </source>
</reference>
<dbReference type="SUPFAM" id="SSF52283">
    <property type="entry name" value="Formate/glycerate dehydrogenase catalytic domain-like"/>
    <property type="match status" value="1"/>
</dbReference>
<dbReference type="PANTHER" id="PTHR43761">
    <property type="entry name" value="D-ISOMER SPECIFIC 2-HYDROXYACID DEHYDROGENASE FAMILY PROTEIN (AFU_ORTHOLOGUE AFUA_1G13630)"/>
    <property type="match status" value="1"/>
</dbReference>
<evidence type="ECO:0000259" key="6">
    <source>
        <dbReference type="Pfam" id="PF02826"/>
    </source>
</evidence>
<comment type="caution">
    <text evidence="7">The sequence shown here is derived from an EMBL/GenBank/DDBJ whole genome shotgun (WGS) entry which is preliminary data.</text>
</comment>
<organism evidence="7 8">
    <name type="scientific">Catenovulum sediminis</name>
    <dbReference type="NCBI Taxonomy" id="1740262"/>
    <lineage>
        <taxon>Bacteria</taxon>
        <taxon>Pseudomonadati</taxon>
        <taxon>Pseudomonadota</taxon>
        <taxon>Gammaproteobacteria</taxon>
        <taxon>Alteromonadales</taxon>
        <taxon>Alteromonadaceae</taxon>
        <taxon>Catenovulum</taxon>
    </lineage>
</organism>
<dbReference type="Proteomes" id="UP001467690">
    <property type="component" value="Unassembled WGS sequence"/>
</dbReference>
<dbReference type="RefSeq" id="WP_143870263.1">
    <property type="nucleotide sequence ID" value="NZ_CP041660.1"/>
</dbReference>
<dbReference type="SUPFAM" id="SSF51735">
    <property type="entry name" value="NAD(P)-binding Rossmann-fold domains"/>
    <property type="match status" value="1"/>
</dbReference>
<gene>
    <name evidence="7" type="ORF">ABS311_19585</name>
</gene>
<evidence type="ECO:0000256" key="4">
    <source>
        <dbReference type="RuleBase" id="RU003719"/>
    </source>
</evidence>
<accession>A0ABV1RMC1</accession>
<comment type="similarity">
    <text evidence="1 4">Belongs to the D-isomer specific 2-hydroxyacid dehydrogenase family.</text>
</comment>
<dbReference type="InterPro" id="IPR006140">
    <property type="entry name" value="D-isomer_DH_NAD-bd"/>
</dbReference>